<dbReference type="RefSeq" id="WP_093254500.1">
    <property type="nucleotide sequence ID" value="NZ_FNQM01000009.1"/>
</dbReference>
<accession>A0A1H4DAV7</accession>
<evidence type="ECO:0000256" key="8">
    <source>
        <dbReference type="ARBA" id="ARBA00022840"/>
    </source>
</evidence>
<feature type="modified residue" description="4-aspartylphosphate" evidence="12">
    <location>
        <position position="804"/>
    </location>
</feature>
<protein>
    <recommendedName>
        <fullName evidence="11">Sensory/regulatory protein RpfC</fullName>
        <ecNumber evidence="3">2.7.13.3</ecNumber>
    </recommendedName>
</protein>
<dbReference type="FunFam" id="1.10.287.130:FF:000002">
    <property type="entry name" value="Two-component osmosensing histidine kinase"/>
    <property type="match status" value="1"/>
</dbReference>
<dbReference type="InterPro" id="IPR003661">
    <property type="entry name" value="HisK_dim/P_dom"/>
</dbReference>
<dbReference type="InterPro" id="IPR003660">
    <property type="entry name" value="HAMP_dom"/>
</dbReference>
<dbReference type="SMART" id="SM00387">
    <property type="entry name" value="HATPase_c"/>
    <property type="match status" value="1"/>
</dbReference>
<evidence type="ECO:0000259" key="15">
    <source>
        <dbReference type="PROSITE" id="PS50885"/>
    </source>
</evidence>
<dbReference type="OrthoDB" id="9801651at2"/>
<name>A0A1H4DAV7_9RHOB</name>
<dbReference type="SUPFAM" id="SSF47384">
    <property type="entry name" value="Homodimeric domain of signal transducing histidine kinase"/>
    <property type="match status" value="1"/>
</dbReference>
<gene>
    <name evidence="16" type="ORF">SAMN05444370_109124</name>
</gene>
<evidence type="ECO:0000256" key="1">
    <source>
        <dbReference type="ARBA" id="ARBA00000085"/>
    </source>
</evidence>
<dbReference type="SUPFAM" id="SSF55874">
    <property type="entry name" value="ATPase domain of HSP90 chaperone/DNA topoisomerase II/histidine kinase"/>
    <property type="match status" value="1"/>
</dbReference>
<dbReference type="InterPro" id="IPR036097">
    <property type="entry name" value="HisK_dim/P_sf"/>
</dbReference>
<dbReference type="EMBL" id="FNQM01000009">
    <property type="protein sequence ID" value="SEA69590.1"/>
    <property type="molecule type" value="Genomic_DNA"/>
</dbReference>
<dbReference type="Pfam" id="PF00672">
    <property type="entry name" value="HAMP"/>
    <property type="match status" value="1"/>
</dbReference>
<evidence type="ECO:0000256" key="5">
    <source>
        <dbReference type="ARBA" id="ARBA00022679"/>
    </source>
</evidence>
<evidence type="ECO:0000256" key="11">
    <source>
        <dbReference type="ARBA" id="ARBA00068150"/>
    </source>
</evidence>
<dbReference type="Gene3D" id="3.30.565.10">
    <property type="entry name" value="Histidine kinase-like ATPase, C-terminal domain"/>
    <property type="match status" value="1"/>
</dbReference>
<dbReference type="InterPro" id="IPR011006">
    <property type="entry name" value="CheY-like_superfamily"/>
</dbReference>
<dbReference type="Pfam" id="PF00512">
    <property type="entry name" value="HisKA"/>
    <property type="match status" value="1"/>
</dbReference>
<dbReference type="InterPro" id="IPR005467">
    <property type="entry name" value="His_kinase_dom"/>
</dbReference>
<evidence type="ECO:0000259" key="13">
    <source>
        <dbReference type="PROSITE" id="PS50109"/>
    </source>
</evidence>
<keyword evidence="9" id="KW-0902">Two-component regulatory system</keyword>
<dbReference type="SMART" id="SM00388">
    <property type="entry name" value="HisKA"/>
    <property type="match status" value="1"/>
</dbReference>
<dbReference type="PRINTS" id="PR00344">
    <property type="entry name" value="BCTRLSENSOR"/>
</dbReference>
<feature type="domain" description="HAMP" evidence="15">
    <location>
        <begin position="314"/>
        <end position="366"/>
    </location>
</feature>
<evidence type="ECO:0000313" key="16">
    <source>
        <dbReference type="EMBL" id="SEA69590.1"/>
    </source>
</evidence>
<dbReference type="FunFam" id="3.30.565.10:FF:000010">
    <property type="entry name" value="Sensor histidine kinase RcsC"/>
    <property type="match status" value="1"/>
</dbReference>
<dbReference type="GO" id="GO:0016020">
    <property type="term" value="C:membrane"/>
    <property type="evidence" value="ECO:0007669"/>
    <property type="project" value="UniProtKB-SubCell"/>
</dbReference>
<keyword evidence="17" id="KW-1185">Reference proteome</keyword>
<evidence type="ECO:0000256" key="12">
    <source>
        <dbReference type="PROSITE-ProRule" id="PRU00169"/>
    </source>
</evidence>
<dbReference type="GO" id="GO:0000155">
    <property type="term" value="F:phosphorelay sensor kinase activity"/>
    <property type="evidence" value="ECO:0007669"/>
    <property type="project" value="InterPro"/>
</dbReference>
<dbReference type="SMART" id="SM00448">
    <property type="entry name" value="REC"/>
    <property type="match status" value="1"/>
</dbReference>
<dbReference type="InterPro" id="IPR036890">
    <property type="entry name" value="HATPase_C_sf"/>
</dbReference>
<dbReference type="AlphaFoldDB" id="A0A1H4DAV7"/>
<comment type="subcellular location">
    <subcellularLocation>
        <location evidence="2">Membrane</location>
    </subcellularLocation>
</comment>
<dbReference type="SMART" id="SM00304">
    <property type="entry name" value="HAMP"/>
    <property type="match status" value="1"/>
</dbReference>
<dbReference type="Pfam" id="PF02518">
    <property type="entry name" value="HATPase_c"/>
    <property type="match status" value="1"/>
</dbReference>
<feature type="domain" description="Histidine kinase" evidence="13">
    <location>
        <begin position="388"/>
        <end position="605"/>
    </location>
</feature>
<keyword evidence="8" id="KW-0067">ATP-binding</keyword>
<proteinExistence type="predicted"/>
<keyword evidence="4 12" id="KW-0597">Phosphoprotein</keyword>
<dbReference type="PROSITE" id="PS50885">
    <property type="entry name" value="HAMP"/>
    <property type="match status" value="1"/>
</dbReference>
<evidence type="ECO:0000256" key="3">
    <source>
        <dbReference type="ARBA" id="ARBA00012438"/>
    </source>
</evidence>
<evidence type="ECO:0000256" key="2">
    <source>
        <dbReference type="ARBA" id="ARBA00004370"/>
    </source>
</evidence>
<evidence type="ECO:0000313" key="17">
    <source>
        <dbReference type="Proteomes" id="UP000198703"/>
    </source>
</evidence>
<keyword evidence="7 16" id="KW-0418">Kinase</keyword>
<dbReference type="CDD" id="cd16922">
    <property type="entry name" value="HATPase_EvgS-ArcB-TorS-like"/>
    <property type="match status" value="1"/>
</dbReference>
<evidence type="ECO:0000256" key="6">
    <source>
        <dbReference type="ARBA" id="ARBA00022741"/>
    </source>
</evidence>
<comment type="catalytic activity">
    <reaction evidence="1">
        <text>ATP + protein L-histidine = ADP + protein N-phospho-L-histidine.</text>
        <dbReference type="EC" id="2.7.13.3"/>
    </reaction>
</comment>
<dbReference type="Pfam" id="PF00072">
    <property type="entry name" value="Response_reg"/>
    <property type="match status" value="1"/>
</dbReference>
<dbReference type="Gene3D" id="3.40.50.2300">
    <property type="match status" value="2"/>
</dbReference>
<evidence type="ECO:0000256" key="4">
    <source>
        <dbReference type="ARBA" id="ARBA00022553"/>
    </source>
</evidence>
<evidence type="ECO:0000259" key="14">
    <source>
        <dbReference type="PROSITE" id="PS50110"/>
    </source>
</evidence>
<dbReference type="SUPFAM" id="SSF52172">
    <property type="entry name" value="CheY-like"/>
    <property type="match status" value="2"/>
</dbReference>
<keyword evidence="5" id="KW-0808">Transferase</keyword>
<evidence type="ECO:0000256" key="7">
    <source>
        <dbReference type="ARBA" id="ARBA00022777"/>
    </source>
</evidence>
<comment type="subunit">
    <text evidence="10">At low DSF concentrations, interacts with RpfF.</text>
</comment>
<dbReference type="InterPro" id="IPR001789">
    <property type="entry name" value="Sig_transdc_resp-reg_receiver"/>
</dbReference>
<dbReference type="EC" id="2.7.13.3" evidence="3"/>
<dbReference type="PANTHER" id="PTHR45339">
    <property type="entry name" value="HYBRID SIGNAL TRANSDUCTION HISTIDINE KINASE J"/>
    <property type="match status" value="1"/>
</dbReference>
<dbReference type="InterPro" id="IPR003594">
    <property type="entry name" value="HATPase_dom"/>
</dbReference>
<dbReference type="CDD" id="cd06225">
    <property type="entry name" value="HAMP"/>
    <property type="match status" value="1"/>
</dbReference>
<reference evidence="16 17" key="1">
    <citation type="submission" date="2016-10" db="EMBL/GenBank/DDBJ databases">
        <authorList>
            <person name="de Groot N.N."/>
        </authorList>
    </citation>
    <scope>NUCLEOTIDE SEQUENCE [LARGE SCALE GENOMIC DNA]</scope>
    <source>
        <strain evidence="16 17">DSM 15345</strain>
    </source>
</reference>
<organism evidence="16 17">
    <name type="scientific">Rubrimonas cliftonensis</name>
    <dbReference type="NCBI Taxonomy" id="89524"/>
    <lineage>
        <taxon>Bacteria</taxon>
        <taxon>Pseudomonadati</taxon>
        <taxon>Pseudomonadota</taxon>
        <taxon>Alphaproteobacteria</taxon>
        <taxon>Rhodobacterales</taxon>
        <taxon>Paracoccaceae</taxon>
        <taxon>Rubrimonas</taxon>
    </lineage>
</organism>
<feature type="domain" description="Response regulatory" evidence="14">
    <location>
        <begin position="755"/>
        <end position="874"/>
    </location>
</feature>
<dbReference type="CDD" id="cd17546">
    <property type="entry name" value="REC_hyHK_CKI1_RcsC-like"/>
    <property type="match status" value="1"/>
</dbReference>
<dbReference type="PROSITE" id="PS50110">
    <property type="entry name" value="RESPONSE_REGULATORY"/>
    <property type="match status" value="1"/>
</dbReference>
<dbReference type="PROSITE" id="PS50109">
    <property type="entry name" value="HIS_KIN"/>
    <property type="match status" value="1"/>
</dbReference>
<dbReference type="CDD" id="cd00082">
    <property type="entry name" value="HisKA"/>
    <property type="match status" value="1"/>
</dbReference>
<sequence>MRISLRALIVGLALASVFASLIAFGFVSYGFAASALRESVVARLTAVASARAATVDQVHRGWRDRVELIVGGEAVAGWLREEERGDLDAAPPPPELSVLGQPSHRDLVGLAFFSRHGDLVHEVSLHPGDVADWRDAVDLRRIDRVTSLGERPTVFGASFALAAPVRAGRTVGYVIAQFSMEPIADVSRDFDGLGETGEVVVVRRGADGAFSYATPLRFDRPAVYPRPAATAAEQASLDSVFSSAGAQGVHVLTDYRGETTLARAAFVRAVDWLVVAKMDKAEAVAPLGAWTREAVATAAITALLLTGLCLVATRLVTQPVEALTAVADRLQAGQYDARSRSGFIVEVNKLGEAFDRMAGGISGTLDSLRAARDSAEAASRAKSSFLANMSHEIRTPMNGVIGAARLLDATRLDAEQRMLTRVIASSGDALLTLINDILDISRIEAGKMRVNAEPFDLRAIVEGVAAMLGPAAAAKGLELVVSVEPSVAAQVIGDPGRVRQIVTNLAGNAVKFTTRGHIAINVAGEAEGRVRIDVEDTGPGIAPDQLPLVFEAFRQADDSSTRNHDGAGLGLAITRRLAELMEGEVVAASTPGRGSTFTASLKLPPAAGGAGPTWPPALAGRRALLVHPHALARRALAQTLRSAGMGVEAFDASPGPATRDRFDVALVAMREGAPGRAAPVPAAEAVPTIALVSAAPSDVARFDAAGFFAVLTAPCPGAVLLDALAKAVEAGQGALGASDASAPGVDGPGPLAGFRLLVAEDNAINRMIIVAFLERSGAEVRICDDGLAAAEAFPEGVWDAVLLDLSMPRLDGFAAAARMRAFEADRSREAAPIIALTAHALAEDRARCLAAGMDDVVTKPVDDSLLVAAILRCAGARRAAATERAVAERAAAE</sequence>
<keyword evidence="6" id="KW-0547">Nucleotide-binding</keyword>
<dbReference type="PANTHER" id="PTHR45339:SF1">
    <property type="entry name" value="HYBRID SIGNAL TRANSDUCTION HISTIDINE KINASE J"/>
    <property type="match status" value="1"/>
</dbReference>
<dbReference type="STRING" id="89524.SAMN05444370_109124"/>
<dbReference type="Gene3D" id="6.10.340.10">
    <property type="match status" value="1"/>
</dbReference>
<dbReference type="Proteomes" id="UP000198703">
    <property type="component" value="Unassembled WGS sequence"/>
</dbReference>
<dbReference type="Gene3D" id="1.10.287.130">
    <property type="match status" value="1"/>
</dbReference>
<evidence type="ECO:0000256" key="10">
    <source>
        <dbReference type="ARBA" id="ARBA00064003"/>
    </source>
</evidence>
<evidence type="ECO:0000256" key="9">
    <source>
        <dbReference type="ARBA" id="ARBA00023012"/>
    </source>
</evidence>
<dbReference type="GO" id="GO:0005524">
    <property type="term" value="F:ATP binding"/>
    <property type="evidence" value="ECO:0007669"/>
    <property type="project" value="UniProtKB-KW"/>
</dbReference>
<dbReference type="InterPro" id="IPR004358">
    <property type="entry name" value="Sig_transdc_His_kin-like_C"/>
</dbReference>